<dbReference type="GO" id="GO:0004725">
    <property type="term" value="F:protein tyrosine phosphatase activity"/>
    <property type="evidence" value="ECO:0007669"/>
    <property type="project" value="UniProtKB-EC"/>
</dbReference>
<dbReference type="Pfam" id="PF15632">
    <property type="entry name" value="ATPgrasp_Ter"/>
    <property type="match status" value="1"/>
</dbReference>
<dbReference type="InterPro" id="IPR023485">
    <property type="entry name" value="Ptyr_pPase"/>
</dbReference>
<gene>
    <name evidence="9" type="ORF">FVW59_16570</name>
</gene>
<keyword evidence="4" id="KW-0904">Protein phosphatase</keyword>
<evidence type="ECO:0000313" key="10">
    <source>
        <dbReference type="Proteomes" id="UP000321933"/>
    </source>
</evidence>
<dbReference type="AlphaFoldDB" id="A0A5C8ZQM7"/>
<dbReference type="GO" id="GO:0046872">
    <property type="term" value="F:metal ion binding"/>
    <property type="evidence" value="ECO:0007669"/>
    <property type="project" value="InterPro"/>
</dbReference>
<dbReference type="InterPro" id="IPR036196">
    <property type="entry name" value="Ptyr_pPase_sf"/>
</dbReference>
<evidence type="ECO:0000256" key="6">
    <source>
        <dbReference type="PIRSR" id="PIRSR617867-1"/>
    </source>
</evidence>
<dbReference type="InterPro" id="IPR013815">
    <property type="entry name" value="ATP_grasp_subdomain_1"/>
</dbReference>
<dbReference type="Gene3D" id="3.40.50.2300">
    <property type="match status" value="1"/>
</dbReference>
<evidence type="ECO:0000256" key="5">
    <source>
        <dbReference type="ARBA" id="ARBA00051722"/>
    </source>
</evidence>
<evidence type="ECO:0000256" key="1">
    <source>
        <dbReference type="ARBA" id="ARBA00011063"/>
    </source>
</evidence>
<organism evidence="9 10">
    <name type="scientific">Parahaliea aestuarii</name>
    <dbReference type="NCBI Taxonomy" id="1852021"/>
    <lineage>
        <taxon>Bacteria</taxon>
        <taxon>Pseudomonadati</taxon>
        <taxon>Pseudomonadota</taxon>
        <taxon>Gammaproteobacteria</taxon>
        <taxon>Cellvibrionales</taxon>
        <taxon>Halieaceae</taxon>
        <taxon>Parahaliea</taxon>
    </lineage>
</organism>
<evidence type="ECO:0000313" key="9">
    <source>
        <dbReference type="EMBL" id="TXS89631.1"/>
    </source>
</evidence>
<protein>
    <recommendedName>
        <fullName evidence="2">protein-tyrosine-phosphatase</fullName>
        <ecNumber evidence="2">3.1.3.48</ecNumber>
    </recommendedName>
</protein>
<feature type="active site" description="Proton donor" evidence="6">
    <location>
        <position position="551"/>
    </location>
</feature>
<dbReference type="SMART" id="SM00226">
    <property type="entry name" value="LMWPc"/>
    <property type="match status" value="1"/>
</dbReference>
<dbReference type="Gene3D" id="3.30.1490.20">
    <property type="entry name" value="ATP-grasp fold, A domain"/>
    <property type="match status" value="1"/>
</dbReference>
<keyword evidence="10" id="KW-1185">Reference proteome</keyword>
<sequence>MHTRTEAVDTALVLDADTLPALGIIRSLGRSGVRVIAASSHANAIGGYSRFAAKHLRYPDPMSETAAFLDWVQRQLRDIKQLALVIPVTERSLVPLSRHFAGHADRSLFAMANDSALEQVLDKARTAELATRCKVPQPKSWSLSNAGQLHALSGELPYPLVIKPARSISDGSTRRQFSVRYAHTPEALQRSAAAMLPTTDLILQEYFSGDGIGVEVLAMCGEILYAFQHRRLHEVPLSGGGSSLRQSEDVNPELLAASRRLLSALDWSGVAMVEFKVQASTGRYILVEINGRFWGSLPLALAAGADFPRLLWHMQRDLPLPDLPAYRRGIRCHKLSAELHWCEAVFRRQADTRLVAIPSRWRAIRETLSMLLPGHHFDAQSWSDPLPGLVDLTRIAVRYGQRAGGAVAAGVKRTLYRFGSRWSIASRRAGQARRILFVCYGNINRSALAEVAARHGVRQDHSTVEFLSAGFHTEPGREADPRTVALAAEKGLDMTTLRSRVLDDELAAWADLILVMEAEQISTVRQRFPRASVLLLGGLQGPCWLASEIPDPYNRSEDAYREAFRMITSAVSNLRALAAGAAKESASDG</sequence>
<dbReference type="RefSeq" id="WP_148065489.1">
    <property type="nucleotide sequence ID" value="NZ_VRYZ01000008.1"/>
</dbReference>
<keyword evidence="7" id="KW-0067">ATP-binding</keyword>
<feature type="active site" description="Nucleophile" evidence="6">
    <location>
        <position position="439"/>
    </location>
</feature>
<reference evidence="9 10" key="1">
    <citation type="submission" date="2019-08" db="EMBL/GenBank/DDBJ databases">
        <title>Parahaliea maris sp. nov., isolated from the surface seawater.</title>
        <authorList>
            <person name="Liu Y."/>
        </authorList>
    </citation>
    <scope>NUCLEOTIDE SEQUENCE [LARGE SCALE GENOMIC DNA]</scope>
    <source>
        <strain evidence="9 10">S2-26</strain>
    </source>
</reference>
<keyword evidence="7" id="KW-0547">Nucleotide-binding</keyword>
<dbReference type="OrthoDB" id="5372487at2"/>
<keyword evidence="3" id="KW-0378">Hydrolase</keyword>
<dbReference type="EMBL" id="VRYZ01000008">
    <property type="protein sequence ID" value="TXS89631.1"/>
    <property type="molecule type" value="Genomic_DNA"/>
</dbReference>
<dbReference type="InterPro" id="IPR017867">
    <property type="entry name" value="Tyr_phospatase_low_mol_wt"/>
</dbReference>
<evidence type="ECO:0000256" key="3">
    <source>
        <dbReference type="ARBA" id="ARBA00022801"/>
    </source>
</evidence>
<feature type="domain" description="ATP-grasp" evidence="8">
    <location>
        <begin position="127"/>
        <end position="316"/>
    </location>
</feature>
<comment type="catalytic activity">
    <reaction evidence="5">
        <text>O-phospho-L-tyrosyl-[protein] + H2O = L-tyrosyl-[protein] + phosphate</text>
        <dbReference type="Rhea" id="RHEA:10684"/>
        <dbReference type="Rhea" id="RHEA-COMP:10136"/>
        <dbReference type="Rhea" id="RHEA-COMP:20101"/>
        <dbReference type="ChEBI" id="CHEBI:15377"/>
        <dbReference type="ChEBI" id="CHEBI:43474"/>
        <dbReference type="ChEBI" id="CHEBI:46858"/>
        <dbReference type="ChEBI" id="CHEBI:61978"/>
        <dbReference type="EC" id="3.1.3.48"/>
    </reaction>
</comment>
<comment type="caution">
    <text evidence="9">The sequence shown here is derived from an EMBL/GenBank/DDBJ whole genome shotgun (WGS) entry which is preliminary data.</text>
</comment>
<evidence type="ECO:0000256" key="4">
    <source>
        <dbReference type="ARBA" id="ARBA00022912"/>
    </source>
</evidence>
<dbReference type="InterPro" id="IPR011761">
    <property type="entry name" value="ATP-grasp"/>
</dbReference>
<feature type="active site" evidence="6">
    <location>
        <position position="445"/>
    </location>
</feature>
<evidence type="ECO:0000259" key="8">
    <source>
        <dbReference type="PROSITE" id="PS50975"/>
    </source>
</evidence>
<dbReference type="PANTHER" id="PTHR11717">
    <property type="entry name" value="LOW MOLECULAR WEIGHT PROTEIN TYROSINE PHOSPHATASE"/>
    <property type="match status" value="1"/>
</dbReference>
<dbReference type="Proteomes" id="UP000321933">
    <property type="component" value="Unassembled WGS sequence"/>
</dbReference>
<dbReference type="PRINTS" id="PR00719">
    <property type="entry name" value="LMWPTPASE"/>
</dbReference>
<dbReference type="Gene3D" id="3.30.470.20">
    <property type="entry name" value="ATP-grasp fold, B domain"/>
    <property type="match status" value="1"/>
</dbReference>
<name>A0A5C8ZQM7_9GAMM</name>
<dbReference type="EC" id="3.1.3.48" evidence="2"/>
<dbReference type="GO" id="GO:0005524">
    <property type="term" value="F:ATP binding"/>
    <property type="evidence" value="ECO:0007669"/>
    <property type="project" value="UniProtKB-UniRule"/>
</dbReference>
<dbReference type="InterPro" id="IPR050438">
    <property type="entry name" value="LMW_PTPase"/>
</dbReference>
<comment type="similarity">
    <text evidence="1">Belongs to the low molecular weight phosphotyrosine protein phosphatase family.</text>
</comment>
<dbReference type="SUPFAM" id="SSF56059">
    <property type="entry name" value="Glutathione synthetase ATP-binding domain-like"/>
    <property type="match status" value="1"/>
</dbReference>
<proteinExistence type="inferred from homology"/>
<evidence type="ECO:0000256" key="7">
    <source>
        <dbReference type="PROSITE-ProRule" id="PRU00409"/>
    </source>
</evidence>
<evidence type="ECO:0000256" key="2">
    <source>
        <dbReference type="ARBA" id="ARBA00013064"/>
    </source>
</evidence>
<dbReference type="PROSITE" id="PS50975">
    <property type="entry name" value="ATP_GRASP"/>
    <property type="match status" value="1"/>
</dbReference>
<dbReference type="Pfam" id="PF01451">
    <property type="entry name" value="LMWPc"/>
    <property type="match status" value="1"/>
</dbReference>
<dbReference type="PANTHER" id="PTHR11717:SF31">
    <property type="entry name" value="LOW MOLECULAR WEIGHT PROTEIN-TYROSINE-PHOSPHATASE ETP-RELATED"/>
    <property type="match status" value="1"/>
</dbReference>
<dbReference type="SUPFAM" id="SSF52788">
    <property type="entry name" value="Phosphotyrosine protein phosphatases I"/>
    <property type="match status" value="1"/>
</dbReference>
<accession>A0A5C8ZQM7</accession>